<keyword evidence="2 4" id="KW-0449">Lipoprotein</keyword>
<sequence>MQIRFANLLFYAVMAATVEGCMMGPDYVKPKVQVPVAFKELQGWQQAQPKDDRLPGKWWEMFGDPQLNALEEQVVGNNQTLAAAEAQYRQAQHLVQTALAAYLPTGGVAATVNRFRAATGQNVAVSGVRYLFGTALNISWEPDLWGSVRRQVEANVGSAQASAATLQALRLSTQATLAQDYFQLRALDAQRQLLNQTVAAYRKTLEITRNRYAVGVAALSDVVQAEAQLESARAQAVDVEVMRSQMEHALAVLVGKSPAELDIGQGALTTRLPTIPVAVPSAVLERRPDIASAERSMAATNAKIGVAKAAYFPTLTLSATNGFQTANLSKLFSMATRYWALGPAAAAWTLLDGGAHSAQLKQAIDAFDASVAQYRQSVLTGFQEVEDSLSALRTLEEESHVQDKAVRAAESALTITENQYKAGTVGYSNVMIAQAAALNNRKSAVTVFGQRLIYAVQLVKALGGGWGSADLPDADSAAGERKWTDFLPFPLQ</sequence>
<protein>
    <submittedName>
        <fullName evidence="4">Efflux transporter, outer membrane factor lipoprotein, NodT family</fullName>
    </submittedName>
</protein>
<dbReference type="PANTHER" id="PTHR30203">
    <property type="entry name" value="OUTER MEMBRANE CATION EFFLUX PROTEIN"/>
    <property type="match status" value="1"/>
</dbReference>
<dbReference type="HOGENOM" id="CLU_012817_13_1_6"/>
<organism evidence="4 5">
    <name type="scientific">Methylomicrobium album BG8</name>
    <dbReference type="NCBI Taxonomy" id="686340"/>
    <lineage>
        <taxon>Bacteria</taxon>
        <taxon>Pseudomonadati</taxon>
        <taxon>Pseudomonadota</taxon>
        <taxon>Gammaproteobacteria</taxon>
        <taxon>Methylococcales</taxon>
        <taxon>Methylococcaceae</taxon>
        <taxon>Methylomicrobium</taxon>
    </lineage>
</organism>
<dbReference type="AlphaFoldDB" id="H8GG63"/>
<dbReference type="Gene3D" id="2.20.200.10">
    <property type="entry name" value="Outer membrane efflux proteins (OEP)"/>
    <property type="match status" value="1"/>
</dbReference>
<reference evidence="4 5" key="1">
    <citation type="journal article" date="2013" name="Genome Announc.">
        <title>Genome Sequence of the Obligate Gammaproteobacterial Methanotroph Methylomicrobium album Strain BG8.</title>
        <authorList>
            <person name="Kits K.D."/>
            <person name="Kalyuzhnaya M.G."/>
            <person name="Klotz M.G."/>
            <person name="Jetten M.S."/>
            <person name="Op den Camp H.J."/>
            <person name="Vuilleumier S."/>
            <person name="Bringel F."/>
            <person name="Dispirito A.A."/>
            <person name="Murrell J.C."/>
            <person name="Bruce D."/>
            <person name="Cheng J.F."/>
            <person name="Copeland A."/>
            <person name="Goodwin L."/>
            <person name="Hauser L."/>
            <person name="Lajus A."/>
            <person name="Land M.L."/>
            <person name="Lapidus A."/>
            <person name="Lucas S."/>
            <person name="Medigue C."/>
            <person name="Pitluck S."/>
            <person name="Woyke T."/>
            <person name="Zeytun A."/>
            <person name="Stein L.Y."/>
        </authorList>
    </citation>
    <scope>NUCLEOTIDE SEQUENCE [LARGE SCALE GENOMIC DNA]</scope>
    <source>
        <strain evidence="4 5">BG8</strain>
    </source>
</reference>
<evidence type="ECO:0000256" key="1">
    <source>
        <dbReference type="ARBA" id="ARBA00007613"/>
    </source>
</evidence>
<keyword evidence="2" id="KW-0472">Membrane</keyword>
<dbReference type="Gene3D" id="1.20.1600.10">
    <property type="entry name" value="Outer membrane efflux proteins (OEP)"/>
    <property type="match status" value="1"/>
</dbReference>
<proteinExistence type="inferred from homology"/>
<dbReference type="RefSeq" id="WP_005372288.1">
    <property type="nucleotide sequence ID" value="NZ_CM001475.1"/>
</dbReference>
<keyword evidence="2" id="KW-1134">Transmembrane beta strand</keyword>
<dbReference type="eggNOG" id="COG1538">
    <property type="taxonomic scope" value="Bacteria"/>
</dbReference>
<dbReference type="SUPFAM" id="SSF56954">
    <property type="entry name" value="Outer membrane efflux proteins (OEP)"/>
    <property type="match status" value="1"/>
</dbReference>
<accession>H8GG63</accession>
<feature type="coiled-coil region" evidence="3">
    <location>
        <begin position="67"/>
        <end position="101"/>
    </location>
</feature>
<keyword evidence="3" id="KW-0175">Coiled coil</keyword>
<dbReference type="Proteomes" id="UP000005090">
    <property type="component" value="Chromosome"/>
</dbReference>
<comment type="subcellular location">
    <subcellularLocation>
        <location evidence="2">Cell outer membrane</location>
        <topology evidence="2">Lipid-anchor</topology>
    </subcellularLocation>
</comment>
<feature type="coiled-coil region" evidence="3">
    <location>
        <begin position="184"/>
        <end position="242"/>
    </location>
</feature>
<evidence type="ECO:0000313" key="4">
    <source>
        <dbReference type="EMBL" id="EIC29987.1"/>
    </source>
</evidence>
<gene>
    <name evidence="4" type="ORF">Metal_2245</name>
</gene>
<name>H8GG63_METAL</name>
<dbReference type="STRING" id="686340.Metal_2245"/>
<evidence type="ECO:0000256" key="3">
    <source>
        <dbReference type="SAM" id="Coils"/>
    </source>
</evidence>
<dbReference type="GO" id="GO:0015562">
    <property type="term" value="F:efflux transmembrane transporter activity"/>
    <property type="evidence" value="ECO:0007669"/>
    <property type="project" value="InterPro"/>
</dbReference>
<dbReference type="NCBIfam" id="TIGR01845">
    <property type="entry name" value="outer_NodT"/>
    <property type="match status" value="1"/>
</dbReference>
<evidence type="ECO:0000256" key="2">
    <source>
        <dbReference type="RuleBase" id="RU362097"/>
    </source>
</evidence>
<keyword evidence="2" id="KW-0564">Palmitate</keyword>
<dbReference type="PANTHER" id="PTHR30203:SF33">
    <property type="entry name" value="BLR4455 PROTEIN"/>
    <property type="match status" value="1"/>
</dbReference>
<keyword evidence="5" id="KW-1185">Reference proteome</keyword>
<dbReference type="InterPro" id="IPR003423">
    <property type="entry name" value="OMP_efflux"/>
</dbReference>
<evidence type="ECO:0000313" key="5">
    <source>
        <dbReference type="Proteomes" id="UP000005090"/>
    </source>
</evidence>
<comment type="similarity">
    <text evidence="1 2">Belongs to the outer membrane factor (OMF) (TC 1.B.17) family.</text>
</comment>
<dbReference type="Pfam" id="PF02321">
    <property type="entry name" value="OEP"/>
    <property type="match status" value="2"/>
</dbReference>
<dbReference type="GO" id="GO:0009279">
    <property type="term" value="C:cell outer membrane"/>
    <property type="evidence" value="ECO:0007669"/>
    <property type="project" value="UniProtKB-SubCell"/>
</dbReference>
<dbReference type="InterPro" id="IPR010131">
    <property type="entry name" value="MdtP/NodT-like"/>
</dbReference>
<dbReference type="EMBL" id="CM001475">
    <property type="protein sequence ID" value="EIC29987.1"/>
    <property type="molecule type" value="Genomic_DNA"/>
</dbReference>
<keyword evidence="2" id="KW-0812">Transmembrane</keyword>